<evidence type="ECO:0000313" key="2">
    <source>
        <dbReference type="Proteomes" id="UP000198748"/>
    </source>
</evidence>
<dbReference type="NCBIfam" id="TIGR03780">
    <property type="entry name" value="Bac_Flav_CT_N"/>
    <property type="match status" value="1"/>
</dbReference>
<evidence type="ECO:0000313" key="1">
    <source>
        <dbReference type="EMBL" id="SDF60888.1"/>
    </source>
</evidence>
<protein>
    <submittedName>
        <fullName evidence="1">Bacteroides conjugative transposon TraN protein</fullName>
    </submittedName>
</protein>
<name>A0A1G7MGB6_9BACT</name>
<gene>
    <name evidence="1" type="ORF">SAMN04487996_111262</name>
</gene>
<sequence length="266" mass="29482">MAVIILILAKSIAIAQENQIFVIEPLLIEVSSNQTVAISFPSAVKAVDRGSPQLLAQKVKSTENVLLIKAASPEMKPTSLIVITTDGQLHSFEVTYQSVPSATSVQLLPRQHSVAAVLSGQQGQRRLDSLIRIAKEYQSNIRRKSSAGKVTATLDGLFIKENLMLLRLKLENASPINYDIETMRIYIHDKKQIRRSAIQQQEILPVAVSDTINQIKTTEQQTIVLAIPKLTLTSRKRLSISLTEQNGARQLTIHVKPRQINRPATL</sequence>
<dbReference type="Proteomes" id="UP000198748">
    <property type="component" value="Unassembled WGS sequence"/>
</dbReference>
<dbReference type="AlphaFoldDB" id="A0A1G7MGB6"/>
<accession>A0A1G7MGB6</accession>
<reference evidence="2" key="1">
    <citation type="submission" date="2016-10" db="EMBL/GenBank/DDBJ databases">
        <authorList>
            <person name="Varghese N."/>
            <person name="Submissions S."/>
        </authorList>
    </citation>
    <scope>NUCLEOTIDE SEQUENCE [LARGE SCALE GENOMIC DNA]</scope>
    <source>
        <strain evidence="2">DSM 25329</strain>
    </source>
</reference>
<proteinExistence type="predicted"/>
<organism evidence="1 2">
    <name type="scientific">Dyadobacter soli</name>
    <dbReference type="NCBI Taxonomy" id="659014"/>
    <lineage>
        <taxon>Bacteria</taxon>
        <taxon>Pseudomonadati</taxon>
        <taxon>Bacteroidota</taxon>
        <taxon>Cytophagia</taxon>
        <taxon>Cytophagales</taxon>
        <taxon>Spirosomataceae</taxon>
        <taxon>Dyadobacter</taxon>
    </lineage>
</organism>
<keyword evidence="2" id="KW-1185">Reference proteome</keyword>
<dbReference type="InterPro" id="IPR022298">
    <property type="entry name" value="Conjug_transposon_TraN"/>
</dbReference>
<dbReference type="Pfam" id="PF13595">
    <property type="entry name" value="DUF4138"/>
    <property type="match status" value="1"/>
</dbReference>
<dbReference type="EMBL" id="FNAN01000011">
    <property type="protein sequence ID" value="SDF60888.1"/>
    <property type="molecule type" value="Genomic_DNA"/>
</dbReference>
<dbReference type="STRING" id="659014.SAMN04487996_111262"/>